<dbReference type="Proteomes" id="UP000241639">
    <property type="component" value="Unassembled WGS sequence"/>
</dbReference>
<organism evidence="1 2">
    <name type="scientific">Desmospora activa DSM 45169</name>
    <dbReference type="NCBI Taxonomy" id="1121389"/>
    <lineage>
        <taxon>Bacteria</taxon>
        <taxon>Bacillati</taxon>
        <taxon>Bacillota</taxon>
        <taxon>Bacilli</taxon>
        <taxon>Bacillales</taxon>
        <taxon>Thermoactinomycetaceae</taxon>
        <taxon>Desmospora</taxon>
    </lineage>
</organism>
<sequence>MSDYTVFTLLEKPKMLPQLDRLARKSFPDFIYAGDQAIKEHTNRILEQFPEYQFVFIKGEEMIAGGLTVPLRWNGTDDDLPDNSEGLFQTDRGQPNILCALAGLVEEDHQGKGLSRDVLLTMRSIAEKNSLSSLLAPVRPNHKTHYPLVPMEIYMNWRREDGLLFDPWMRVHERLGAKTLRIMTAGVYAQGTVREWEDWTGIRFLDSGPYVIPGALNPVEIDLEKNEGVYIEPNVWMEHRIKD</sequence>
<dbReference type="Gene3D" id="3.40.630.30">
    <property type="match status" value="1"/>
</dbReference>
<comment type="caution">
    <text evidence="1">The sequence shown here is derived from an EMBL/GenBank/DDBJ whole genome shotgun (WGS) entry which is preliminary data.</text>
</comment>
<gene>
    <name evidence="1" type="ORF">C8J48_3158</name>
</gene>
<accession>A0A2T4Z4L5</accession>
<dbReference type="RefSeq" id="WP_107728128.1">
    <property type="nucleotide sequence ID" value="NZ_PZZP01000002.1"/>
</dbReference>
<name>A0A2T4Z4L5_9BACL</name>
<dbReference type="EMBL" id="PZZP01000002">
    <property type="protein sequence ID" value="PTM56833.1"/>
    <property type="molecule type" value="Genomic_DNA"/>
</dbReference>
<evidence type="ECO:0008006" key="3">
    <source>
        <dbReference type="Google" id="ProtNLM"/>
    </source>
</evidence>
<evidence type="ECO:0000313" key="2">
    <source>
        <dbReference type="Proteomes" id="UP000241639"/>
    </source>
</evidence>
<dbReference type="OrthoDB" id="342444at2"/>
<keyword evidence="2" id="KW-1185">Reference proteome</keyword>
<evidence type="ECO:0000313" key="1">
    <source>
        <dbReference type="EMBL" id="PTM56833.1"/>
    </source>
</evidence>
<protein>
    <recommendedName>
        <fullName evidence="3">Acetyltransferase (GNAT) family protein</fullName>
    </recommendedName>
</protein>
<proteinExistence type="predicted"/>
<dbReference type="AlphaFoldDB" id="A0A2T4Z4L5"/>
<reference evidence="1 2" key="1">
    <citation type="submission" date="2018-04" db="EMBL/GenBank/DDBJ databases">
        <title>Genomic Encyclopedia of Archaeal and Bacterial Type Strains, Phase II (KMG-II): from individual species to whole genera.</title>
        <authorList>
            <person name="Goeker M."/>
        </authorList>
    </citation>
    <scope>NUCLEOTIDE SEQUENCE [LARGE SCALE GENOMIC DNA]</scope>
    <source>
        <strain evidence="1 2">DSM 45169</strain>
    </source>
</reference>